<feature type="transmembrane region" description="Helical" evidence="6">
    <location>
        <begin position="461"/>
        <end position="482"/>
    </location>
</feature>
<dbReference type="Proteomes" id="UP001430172">
    <property type="component" value="Unassembled WGS sequence"/>
</dbReference>
<keyword evidence="2" id="KW-1003">Cell membrane</keyword>
<feature type="transmembrane region" description="Helical" evidence="6">
    <location>
        <begin position="232"/>
        <end position="253"/>
    </location>
</feature>
<feature type="transmembrane region" description="Helical" evidence="6">
    <location>
        <begin position="96"/>
        <end position="121"/>
    </location>
</feature>
<dbReference type="PANTHER" id="PTHR34820:SF4">
    <property type="entry name" value="INNER MEMBRANE PROTEIN YEBZ"/>
    <property type="match status" value="1"/>
</dbReference>
<feature type="transmembrane region" description="Helical" evidence="6">
    <location>
        <begin position="141"/>
        <end position="160"/>
    </location>
</feature>
<evidence type="ECO:0000256" key="5">
    <source>
        <dbReference type="ARBA" id="ARBA00023136"/>
    </source>
</evidence>
<dbReference type="PANTHER" id="PTHR34820">
    <property type="entry name" value="INNER MEMBRANE PROTEIN YEBZ"/>
    <property type="match status" value="1"/>
</dbReference>
<evidence type="ECO:0000256" key="4">
    <source>
        <dbReference type="ARBA" id="ARBA00022989"/>
    </source>
</evidence>
<comment type="caution">
    <text evidence="8">The sequence shown here is derived from an EMBL/GenBank/DDBJ whole genome shotgun (WGS) entry which is preliminary data.</text>
</comment>
<feature type="transmembrane region" description="Helical" evidence="6">
    <location>
        <begin position="306"/>
        <end position="325"/>
    </location>
</feature>
<evidence type="ECO:0000259" key="7">
    <source>
        <dbReference type="Pfam" id="PF05425"/>
    </source>
</evidence>
<proteinExistence type="predicted"/>
<feature type="transmembrane region" description="Helical" evidence="6">
    <location>
        <begin position="366"/>
        <end position="384"/>
    </location>
</feature>
<comment type="subcellular location">
    <subcellularLocation>
        <location evidence="1">Cell membrane</location>
        <topology evidence="1">Multi-pass membrane protein</topology>
    </subcellularLocation>
</comment>
<keyword evidence="9" id="KW-1185">Reference proteome</keyword>
<organism evidence="8 9">
    <name type="scientific">Phycicoccus sonneratiae</name>
    <dbReference type="NCBI Taxonomy" id="2807628"/>
    <lineage>
        <taxon>Bacteria</taxon>
        <taxon>Bacillati</taxon>
        <taxon>Actinomycetota</taxon>
        <taxon>Actinomycetes</taxon>
        <taxon>Micrococcales</taxon>
        <taxon>Intrasporangiaceae</taxon>
        <taxon>Phycicoccus</taxon>
    </lineage>
</organism>
<dbReference type="EMBL" id="JAFDVD010000003">
    <property type="protein sequence ID" value="MBM6398927.1"/>
    <property type="molecule type" value="Genomic_DNA"/>
</dbReference>
<keyword evidence="5 6" id="KW-0472">Membrane</keyword>
<keyword evidence="3 6" id="KW-0812">Transmembrane</keyword>
<feature type="transmembrane region" description="Helical" evidence="6">
    <location>
        <begin position="199"/>
        <end position="220"/>
    </location>
</feature>
<feature type="transmembrane region" description="Helical" evidence="6">
    <location>
        <begin position="516"/>
        <end position="533"/>
    </location>
</feature>
<evidence type="ECO:0000256" key="3">
    <source>
        <dbReference type="ARBA" id="ARBA00022692"/>
    </source>
</evidence>
<evidence type="ECO:0000313" key="9">
    <source>
        <dbReference type="Proteomes" id="UP001430172"/>
    </source>
</evidence>
<evidence type="ECO:0000313" key="8">
    <source>
        <dbReference type="EMBL" id="MBM6398927.1"/>
    </source>
</evidence>
<evidence type="ECO:0000256" key="1">
    <source>
        <dbReference type="ARBA" id="ARBA00004651"/>
    </source>
</evidence>
<sequence length="564" mass="56321">MSVPGLPLSTVAPGRVVVAAAALGAAVALVVLTVTAPAAGPATALPDAGPAVALLSSGARLAGRVCAVVAVGGLLLPAWLLGEVRAPARVLRTVRVAAWAWVVASAVGMVATAAEALAVPLPGALASARVWAFVPTLETGRALMVTAVLAAFVGGGTLLVRTSGEALALLALALLAVLPTSLTGHVATSELHVPVTVGTAVHVVGALLWVGGLVGLGLLGRGPSLADAVGRFSGLALVAVSLVTVSGLLSAWWRLGPVGDAWRTSYGVLVLTKVALLAVLLALGAAHRRWSLPALRRGSTRVWWRLAAAETAVMGLALGAAVALGRAPTPTRPDVVALPHGGVTTVDRALPEPTAWRLVVEPRGSATGVVAVALLVLLVGLAASRPGLAPRAVWRGLAYGLGAAAVLGWLLLGGPGAYASALLVVHGLRLVAAALLVPPLLVLAAQHLLPAVPVDRRASPVDAALPVVVLVGVVLGSPLLGVSLARESVGTALVAGAVLAGLPAALLATRTDRRQAALVLVGVGLLVLLALTARPDAFAAQWFADLPLDWADPLRGTGIGERGE</sequence>
<feature type="transmembrane region" description="Helical" evidence="6">
    <location>
        <begin position="62"/>
        <end position="84"/>
    </location>
</feature>
<feature type="transmembrane region" description="Helical" evidence="6">
    <location>
        <begin position="265"/>
        <end position="286"/>
    </location>
</feature>
<evidence type="ECO:0000256" key="6">
    <source>
        <dbReference type="SAM" id="Phobius"/>
    </source>
</evidence>
<dbReference type="RefSeq" id="WP_204129425.1">
    <property type="nucleotide sequence ID" value="NZ_JAFDVD010000003.1"/>
</dbReference>
<dbReference type="Pfam" id="PF05425">
    <property type="entry name" value="CopD"/>
    <property type="match status" value="1"/>
</dbReference>
<feature type="transmembrane region" description="Helical" evidence="6">
    <location>
        <begin position="488"/>
        <end position="509"/>
    </location>
</feature>
<protein>
    <submittedName>
        <fullName evidence="8">CopD family protein</fullName>
    </submittedName>
</protein>
<dbReference type="InterPro" id="IPR032694">
    <property type="entry name" value="CopC/D"/>
</dbReference>
<name>A0ABS2CGC2_9MICO</name>
<reference evidence="8" key="1">
    <citation type="submission" date="2021-02" db="EMBL/GenBank/DDBJ databases">
        <title>Phycicoccus sp. MQZ13P-5T, whole genome shotgun sequence.</title>
        <authorList>
            <person name="Tuo L."/>
        </authorList>
    </citation>
    <scope>NUCLEOTIDE SEQUENCE</scope>
    <source>
        <strain evidence="8">MQZ13P-5</strain>
    </source>
</reference>
<feature type="transmembrane region" description="Helical" evidence="6">
    <location>
        <begin position="167"/>
        <end position="187"/>
    </location>
</feature>
<feature type="domain" description="Copper resistance protein D" evidence="7">
    <location>
        <begin position="228"/>
        <end position="324"/>
    </location>
</feature>
<keyword evidence="4 6" id="KW-1133">Transmembrane helix</keyword>
<dbReference type="InterPro" id="IPR008457">
    <property type="entry name" value="Cu-R_CopD_dom"/>
</dbReference>
<accession>A0ABS2CGC2</accession>
<evidence type="ECO:0000256" key="2">
    <source>
        <dbReference type="ARBA" id="ARBA00022475"/>
    </source>
</evidence>
<feature type="transmembrane region" description="Helical" evidence="6">
    <location>
        <begin position="396"/>
        <end position="418"/>
    </location>
</feature>
<gene>
    <name evidence="8" type="ORF">JQN70_00840</name>
</gene>
<feature type="transmembrane region" description="Helical" evidence="6">
    <location>
        <begin position="430"/>
        <end position="449"/>
    </location>
</feature>